<organism evidence="2 3">
    <name type="scientific">Pseudomonas amygdali pv. mori</name>
    <dbReference type="NCBI Taxonomy" id="34065"/>
    <lineage>
        <taxon>Bacteria</taxon>
        <taxon>Pseudomonadati</taxon>
        <taxon>Pseudomonadota</taxon>
        <taxon>Gammaproteobacteria</taxon>
        <taxon>Pseudomonadales</taxon>
        <taxon>Pseudomonadaceae</taxon>
        <taxon>Pseudomonas</taxon>
        <taxon>Pseudomonas amygdali</taxon>
    </lineage>
</organism>
<name>A0A3M5IRH0_PSEA0</name>
<reference evidence="3 4" key="1">
    <citation type="submission" date="2018-08" db="EMBL/GenBank/DDBJ databases">
        <title>Recombination of ecologically and evolutionarily significant loci maintains genetic cohesion in the Pseudomonas syringae species complex.</title>
        <authorList>
            <person name="Dillon M."/>
            <person name="Thakur S."/>
            <person name="Almeida R.N.D."/>
            <person name="Weir B.S."/>
            <person name="Guttman D.S."/>
        </authorList>
    </citation>
    <scope>NUCLEOTIDE SEQUENCE [LARGE SCALE GENOMIC DNA]</scope>
    <source>
        <strain evidence="1 4">ICMP 535</strain>
        <strain evidence="2 3">ICMP 6941</strain>
    </source>
</reference>
<protein>
    <recommendedName>
        <fullName evidence="5">N-acetyltransferase domain-containing protein</fullName>
    </recommendedName>
</protein>
<comment type="caution">
    <text evidence="2">The sequence shown here is derived from an EMBL/GenBank/DDBJ whole genome shotgun (WGS) entry which is preliminary data.</text>
</comment>
<evidence type="ECO:0000313" key="3">
    <source>
        <dbReference type="Proteomes" id="UP000276194"/>
    </source>
</evidence>
<evidence type="ECO:0000313" key="1">
    <source>
        <dbReference type="EMBL" id="RMQ32389.1"/>
    </source>
</evidence>
<accession>A0A3M5IRH0</accession>
<dbReference type="Proteomes" id="UP000276194">
    <property type="component" value="Unassembled WGS sequence"/>
</dbReference>
<dbReference type="AlphaFoldDB" id="A0A3M5IRH0"/>
<dbReference type="EMBL" id="RBRD01000264">
    <property type="protein sequence ID" value="RMQ32389.1"/>
    <property type="molecule type" value="Genomic_DNA"/>
</dbReference>
<proteinExistence type="predicted"/>
<dbReference type="InterPro" id="IPR016181">
    <property type="entry name" value="Acyl_CoA_acyltransferase"/>
</dbReference>
<evidence type="ECO:0000313" key="2">
    <source>
        <dbReference type="EMBL" id="RMT13044.1"/>
    </source>
</evidence>
<sequence length="215" mass="24784">MTDLMNKHSGDLQVAGERRLTAAQFQLSTEQEPMEEFEPIRDFFQRRQAKHLSERASTVQIVTERAAAYRGHFVFPGIDTFAGIEVDGQRVGYVDYGINPLGDRLYINKIEIEDQHQRGGVGLSVMWLLWRTHQVPLVPIQEFWSSKGFWSKARQRLAAAGALIEPELHTGDLEQAQQRWQHLIPELPHERQIREMMASPKWPEIEAGFNARQVL</sequence>
<gene>
    <name evidence="2" type="ORF">ALP52_02121</name>
    <name evidence="1" type="ORF">ALQ05_01830</name>
</gene>
<dbReference type="RefSeq" id="WP_122323144.1">
    <property type="nucleotide sequence ID" value="NZ_RBRD01000264.1"/>
</dbReference>
<dbReference type="EMBL" id="RBTD01000438">
    <property type="protein sequence ID" value="RMT13044.1"/>
    <property type="molecule type" value="Genomic_DNA"/>
</dbReference>
<dbReference type="SUPFAM" id="SSF55729">
    <property type="entry name" value="Acyl-CoA N-acyltransferases (Nat)"/>
    <property type="match status" value="1"/>
</dbReference>
<dbReference type="Proteomes" id="UP000279553">
    <property type="component" value="Unassembled WGS sequence"/>
</dbReference>
<evidence type="ECO:0008006" key="5">
    <source>
        <dbReference type="Google" id="ProtNLM"/>
    </source>
</evidence>
<evidence type="ECO:0000313" key="4">
    <source>
        <dbReference type="Proteomes" id="UP000279553"/>
    </source>
</evidence>